<evidence type="ECO:0000313" key="1">
    <source>
        <dbReference type="EMBL" id="MFC3001357.1"/>
    </source>
</evidence>
<comment type="caution">
    <text evidence="1">The sequence shown here is derived from an EMBL/GenBank/DDBJ whole genome shotgun (WGS) entry which is preliminary data.</text>
</comment>
<gene>
    <name evidence="1" type="ORF">ACFOD3_15735</name>
</gene>
<name>A0ABV7BUD7_9PROT</name>
<organism evidence="1 2">
    <name type="scientific">Falsiroseomonas tokyonensis</name>
    <dbReference type="NCBI Taxonomy" id="430521"/>
    <lineage>
        <taxon>Bacteria</taxon>
        <taxon>Pseudomonadati</taxon>
        <taxon>Pseudomonadota</taxon>
        <taxon>Alphaproteobacteria</taxon>
        <taxon>Acetobacterales</taxon>
        <taxon>Roseomonadaceae</taxon>
        <taxon>Falsiroseomonas</taxon>
    </lineage>
</organism>
<reference evidence="2" key="1">
    <citation type="journal article" date="2019" name="Int. J. Syst. Evol. Microbiol.">
        <title>The Global Catalogue of Microorganisms (GCM) 10K type strain sequencing project: providing services to taxonomists for standard genome sequencing and annotation.</title>
        <authorList>
            <consortium name="The Broad Institute Genomics Platform"/>
            <consortium name="The Broad Institute Genome Sequencing Center for Infectious Disease"/>
            <person name="Wu L."/>
            <person name="Ma J."/>
        </authorList>
    </citation>
    <scope>NUCLEOTIDE SEQUENCE [LARGE SCALE GENOMIC DNA]</scope>
    <source>
        <strain evidence="2">CGMCC 1.16855</strain>
    </source>
</reference>
<sequence>MLLCAGLAGPLPAQLECAELPLPPQAVGQVLEAHPELQRLPSLPLAGGLTLHLLVPDGDDCSPQAAWLLCPGLRLAGEGDGAEAPLRAAWLTLMPPAPLPLAPLRAEAIARHGAPEREAAERDMMRGFDMPQHRMLWRLADQAPALRLEAVFVLEDAPDDPAAPRVLRIGWSATPDPSPPEHQPRSE</sequence>
<keyword evidence="2" id="KW-1185">Reference proteome</keyword>
<dbReference type="Proteomes" id="UP001595420">
    <property type="component" value="Unassembled WGS sequence"/>
</dbReference>
<protein>
    <submittedName>
        <fullName evidence="1">Uncharacterized protein</fullName>
    </submittedName>
</protein>
<accession>A0ABV7BUD7</accession>
<evidence type="ECO:0000313" key="2">
    <source>
        <dbReference type="Proteomes" id="UP001595420"/>
    </source>
</evidence>
<dbReference type="EMBL" id="JBHRSB010000004">
    <property type="protein sequence ID" value="MFC3001357.1"/>
    <property type="molecule type" value="Genomic_DNA"/>
</dbReference>
<dbReference type="RefSeq" id="WP_216837424.1">
    <property type="nucleotide sequence ID" value="NZ_JAFNJS010000004.1"/>
</dbReference>
<proteinExistence type="predicted"/>